<dbReference type="InterPro" id="IPR009030">
    <property type="entry name" value="Growth_fac_rcpt_cys_sf"/>
</dbReference>
<dbReference type="SUPFAM" id="SSF57184">
    <property type="entry name" value="Growth factor receptor domain"/>
    <property type="match status" value="3"/>
</dbReference>
<dbReference type="VEuPathDB" id="FungiDB:RhiirFUN_006948"/>
<dbReference type="SMART" id="SM00261">
    <property type="entry name" value="FU"/>
    <property type="match status" value="6"/>
</dbReference>
<feature type="domain" description="EGF-like" evidence="5">
    <location>
        <begin position="324"/>
        <end position="359"/>
    </location>
</feature>
<feature type="transmembrane region" description="Helical" evidence="3">
    <location>
        <begin position="799"/>
        <end position="824"/>
    </location>
</feature>
<dbReference type="VEuPathDB" id="FungiDB:RhiirA1_437048"/>
<name>A0A2N1P025_9GLOM</name>
<proteinExistence type="predicted"/>
<dbReference type="SUPFAM" id="SSF50370">
    <property type="entry name" value="Ricin B-like lectins"/>
    <property type="match status" value="1"/>
</dbReference>
<gene>
    <name evidence="6" type="ORF">RhiirC2_860503</name>
</gene>
<dbReference type="SMART" id="SM00181">
    <property type="entry name" value="EGF"/>
    <property type="match status" value="7"/>
</dbReference>
<keyword evidence="1 2" id="KW-0245">EGF-like domain</keyword>
<protein>
    <submittedName>
        <fullName evidence="6">Growth factor receptor domain-containing protein</fullName>
    </submittedName>
</protein>
<comment type="caution">
    <text evidence="6">The sequence shown here is derived from an EMBL/GenBank/DDBJ whole genome shotgun (WGS) entry which is preliminary data.</text>
</comment>
<dbReference type="InterPro" id="IPR000742">
    <property type="entry name" value="EGF"/>
</dbReference>
<evidence type="ECO:0000313" key="7">
    <source>
        <dbReference type="Proteomes" id="UP000233469"/>
    </source>
</evidence>
<dbReference type="PANTHER" id="PTHR24035:SF109">
    <property type="entry name" value="PROTEIN DRAPER"/>
    <property type="match status" value="1"/>
</dbReference>
<reference evidence="6 7" key="1">
    <citation type="submission" date="2016-04" db="EMBL/GenBank/DDBJ databases">
        <title>Genome analyses suggest a sexual origin of heterokaryosis in a supposedly ancient asexual fungus.</title>
        <authorList>
            <person name="Ropars J."/>
            <person name="Sedzielewska K."/>
            <person name="Noel J."/>
            <person name="Charron P."/>
            <person name="Farinelli L."/>
            <person name="Marton T."/>
            <person name="Kruger M."/>
            <person name="Pelin A."/>
            <person name="Brachmann A."/>
            <person name="Corradi N."/>
        </authorList>
    </citation>
    <scope>NUCLEOTIDE SEQUENCE [LARGE SCALE GENOMIC DNA]</scope>
    <source>
        <strain evidence="6 7">C2</strain>
    </source>
</reference>
<evidence type="ECO:0000256" key="2">
    <source>
        <dbReference type="PROSITE-ProRule" id="PRU00076"/>
    </source>
</evidence>
<comment type="caution">
    <text evidence="2">Lacks conserved residue(s) required for the propagation of feature annotation.</text>
</comment>
<dbReference type="PROSITE" id="PS50026">
    <property type="entry name" value="EGF_3"/>
    <property type="match status" value="1"/>
</dbReference>
<dbReference type="Gene3D" id="2.80.10.50">
    <property type="match status" value="1"/>
</dbReference>
<keyword evidence="6" id="KW-0675">Receptor</keyword>
<evidence type="ECO:0000256" key="3">
    <source>
        <dbReference type="SAM" id="Phobius"/>
    </source>
</evidence>
<dbReference type="EMBL" id="LLXL01000042">
    <property type="protein sequence ID" value="PKK79508.1"/>
    <property type="molecule type" value="Genomic_DNA"/>
</dbReference>
<evidence type="ECO:0000259" key="5">
    <source>
        <dbReference type="PROSITE" id="PS50026"/>
    </source>
</evidence>
<evidence type="ECO:0000313" key="6">
    <source>
        <dbReference type="EMBL" id="PKK79508.1"/>
    </source>
</evidence>
<dbReference type="PANTHER" id="PTHR24035">
    <property type="entry name" value="MULTIPLE EPIDERMAL GROWTH FACTOR-LIKE DOMAINS PROTEIN"/>
    <property type="match status" value="1"/>
</dbReference>
<keyword evidence="3" id="KW-0812">Transmembrane</keyword>
<dbReference type="InterPro" id="IPR035992">
    <property type="entry name" value="Ricin_B-like_lectins"/>
</dbReference>
<dbReference type="CDD" id="cd00064">
    <property type="entry name" value="FU"/>
    <property type="match status" value="4"/>
</dbReference>
<dbReference type="OrthoDB" id="2412841at2759"/>
<dbReference type="PROSITE" id="PS00022">
    <property type="entry name" value="EGF_1"/>
    <property type="match status" value="1"/>
</dbReference>
<keyword evidence="3" id="KW-1133">Transmembrane helix</keyword>
<dbReference type="SMART" id="SM00180">
    <property type="entry name" value="EGF_Lam"/>
    <property type="match status" value="2"/>
</dbReference>
<feature type="disulfide bond" evidence="2">
    <location>
        <begin position="328"/>
        <end position="338"/>
    </location>
</feature>
<feature type="signal peptide" evidence="4">
    <location>
        <begin position="1"/>
        <end position="23"/>
    </location>
</feature>
<evidence type="ECO:0000256" key="4">
    <source>
        <dbReference type="SAM" id="SignalP"/>
    </source>
</evidence>
<dbReference type="VEuPathDB" id="FungiDB:FUN_004795"/>
<reference evidence="6 7" key="2">
    <citation type="submission" date="2017-10" db="EMBL/GenBank/DDBJ databases">
        <title>Extensive intraspecific genome diversity in a model arbuscular mycorrhizal fungus.</title>
        <authorList>
            <person name="Chen E.C.H."/>
            <person name="Morin E."/>
            <person name="Baudet D."/>
            <person name="Noel J."/>
            <person name="Ndikumana S."/>
            <person name="Charron P."/>
            <person name="St-Onge C."/>
            <person name="Giorgi J."/>
            <person name="Grigoriev I.V."/>
            <person name="Roux C."/>
            <person name="Martin F.M."/>
            <person name="Corradi N."/>
        </authorList>
    </citation>
    <scope>NUCLEOTIDE SEQUENCE [LARGE SCALE GENOMIC DNA]</scope>
    <source>
        <strain evidence="6 7">C2</strain>
    </source>
</reference>
<keyword evidence="2" id="KW-1015">Disulfide bond</keyword>
<organism evidence="6 7">
    <name type="scientific">Rhizophagus irregularis</name>
    <dbReference type="NCBI Taxonomy" id="588596"/>
    <lineage>
        <taxon>Eukaryota</taxon>
        <taxon>Fungi</taxon>
        <taxon>Fungi incertae sedis</taxon>
        <taxon>Mucoromycota</taxon>
        <taxon>Glomeromycotina</taxon>
        <taxon>Glomeromycetes</taxon>
        <taxon>Glomerales</taxon>
        <taxon>Glomeraceae</taxon>
        <taxon>Rhizophagus</taxon>
    </lineage>
</organism>
<dbReference type="PROSITE" id="PS50231">
    <property type="entry name" value="RICIN_B_LECTIN"/>
    <property type="match status" value="1"/>
</dbReference>
<dbReference type="InterPro" id="IPR006212">
    <property type="entry name" value="Furin_repeat"/>
</dbReference>
<dbReference type="PROSITE" id="PS01248">
    <property type="entry name" value="EGF_LAM_1"/>
    <property type="match status" value="1"/>
</dbReference>
<evidence type="ECO:0000256" key="1">
    <source>
        <dbReference type="ARBA" id="ARBA00022536"/>
    </source>
</evidence>
<dbReference type="Proteomes" id="UP000233469">
    <property type="component" value="Unassembled WGS sequence"/>
</dbReference>
<feature type="chain" id="PRO_5014709656" evidence="4">
    <location>
        <begin position="24"/>
        <end position="993"/>
    </location>
</feature>
<dbReference type="CDD" id="cd00055">
    <property type="entry name" value="EGF_Lam"/>
    <property type="match status" value="1"/>
</dbReference>
<keyword evidence="4" id="KW-0732">Signal</keyword>
<feature type="disulfide bond" evidence="2">
    <location>
        <begin position="349"/>
        <end position="358"/>
    </location>
</feature>
<sequence>MNFSFVYVFLSFLFLTNLSYVQTARFIRNAQTLSCLDLLPSSSSSCIPVTLNPCPTDRFSNLSVTLKWNFIPLNTSSQLTDNSTIMIETNDNQLCLSATSTNNVEACPCDNGNAQKWTLADDKILSVAKPNECLSQLGGVVNVGNCQSNGGPTSWNHYHVAPNAVNLYLKSGFVGDSQQLFINDYNSKFLPQEIFFSPFSLEIPPGFEFVIDSGNNNIKTFDNDVAQMSPINSLTSIISVKLKPGMIIYEQPAYFSASKFMKVGEKNTSSLIIGSVLIPEGLRGVIWSNPNFTGNNLGLFEPIANFTGVSVALKQDFAASLDVSATKCKNDCGSGGICSVDSVDGTCSCYQGFTGERCEQCEPGFFGKACKQCQCTPNKKCDDSITGSGECISCNDGFTGDNCDICAPGFTKIGNTCEKCNCVNGICDEQNKCICNAGFTLDNTQNCTLCKEGYFKINTECRSCPPGCKLCDSDDICKECLPGFRVDNNGKCILDSNLTQAPLICSDASCKTCSGANSQICLECLPPKLYLEGSCVDIVPDSGKCVPAANTNQSFIADNTQQICKPCPSTCTDCNIPNFTPTSAVDVLKGLQCTKCIPGHFLNGTECVENCPPGTYANTTNNSCQACDDSCDTCNGPQIDNCKTCRKDSFNHDGKCLTDQCSSGFVAIDNICTKCHPDCVECIGPGINQCTICSPERPSLTNGQCVEVCPKGTYAEGVNCQKCNEDCSSCVGPRNDQCLGCNDQTKVLIGGTCSGSCPTGSELVKVEKLCQSLNGEDIIPPGEIIKEEKQSIVPIKLQWWHILIIAGGSLLLLILAALLIRCIAVKRRKMKTKEFSDQIDENAVAQNLKNMLRNARGMPSQPEMSHSSTKAQEVDDLNAPLPAYDNKDGELYWKQRQQRHQKHASINPDDYNNWKQKLKSKDWEGFDIVTEESLSSNNNNNNNAGYSGYNQEEKNTFEAPKDVYRNSKGSLRSNRPISAKRTFDVPIRRDSWI</sequence>
<dbReference type="Gene3D" id="2.10.220.10">
    <property type="entry name" value="Hormone Receptor, Insulin-like Growth Factor Receptor 1, Chain A, domain 2"/>
    <property type="match status" value="3"/>
</dbReference>
<dbReference type="AlphaFoldDB" id="A0A2N1P025"/>
<dbReference type="InterPro" id="IPR052108">
    <property type="entry name" value="MEGF/SIB"/>
</dbReference>
<dbReference type="InterPro" id="IPR002049">
    <property type="entry name" value="LE_dom"/>
</dbReference>
<dbReference type="Gene3D" id="2.170.300.10">
    <property type="entry name" value="Tie2 ligand-binding domain superfamily"/>
    <property type="match status" value="1"/>
</dbReference>
<keyword evidence="3" id="KW-0472">Membrane</keyword>
<accession>A0A2N1P025</accession>